<keyword evidence="1 4" id="KW-0808">Transferase</keyword>
<keyword evidence="2" id="KW-0812">Transmembrane</keyword>
<keyword evidence="5" id="KW-1185">Reference proteome</keyword>
<evidence type="ECO:0000256" key="1">
    <source>
        <dbReference type="ARBA" id="ARBA00022679"/>
    </source>
</evidence>
<evidence type="ECO:0000256" key="2">
    <source>
        <dbReference type="SAM" id="Phobius"/>
    </source>
</evidence>
<evidence type="ECO:0000259" key="3">
    <source>
        <dbReference type="Pfam" id="PF00534"/>
    </source>
</evidence>
<keyword evidence="2" id="KW-0472">Membrane</keyword>
<dbReference type="GO" id="GO:0016757">
    <property type="term" value="F:glycosyltransferase activity"/>
    <property type="evidence" value="ECO:0007669"/>
    <property type="project" value="InterPro"/>
</dbReference>
<dbReference type="Proteomes" id="UP000322294">
    <property type="component" value="Unassembled WGS sequence"/>
</dbReference>
<keyword evidence="2" id="KW-1133">Transmembrane helix</keyword>
<protein>
    <submittedName>
        <fullName evidence="4">Glycosyltransferase involved in cell wall biosynthesis</fullName>
    </submittedName>
</protein>
<dbReference type="InterPro" id="IPR001296">
    <property type="entry name" value="Glyco_trans_1"/>
</dbReference>
<dbReference type="AlphaFoldDB" id="A0A5S5AN07"/>
<feature type="domain" description="Glycosyl transferase family 1" evidence="3">
    <location>
        <begin position="227"/>
        <end position="382"/>
    </location>
</feature>
<gene>
    <name evidence="4" type="ORF">LZ11_01755</name>
</gene>
<accession>A0A5S5AN07</accession>
<evidence type="ECO:0000313" key="5">
    <source>
        <dbReference type="Proteomes" id="UP000322294"/>
    </source>
</evidence>
<organism evidence="4 5">
    <name type="scientific">Thermosediminibacter litoriperuensis</name>
    <dbReference type="NCBI Taxonomy" id="291989"/>
    <lineage>
        <taxon>Bacteria</taxon>
        <taxon>Bacillati</taxon>
        <taxon>Bacillota</taxon>
        <taxon>Clostridia</taxon>
        <taxon>Thermosediminibacterales</taxon>
        <taxon>Thermosediminibacteraceae</taxon>
        <taxon>Thermosediminibacter</taxon>
    </lineage>
</organism>
<feature type="transmembrane region" description="Helical" evidence="2">
    <location>
        <begin position="91"/>
        <end position="109"/>
    </location>
</feature>
<sequence length="411" mass="48140">MKILFIGCICEEKFFYNLVWNSKTIKPSIAGQRFERMIVEGISSESEIELLSYIPVSTYPHYPHIICFRKAELIYKGIPVRYIPFLNLPCLKQITILLYTFWFVLRWLIANHRIKEKIIFLNVIYPPTALPSLLLGRLLGCRVVTLVPDISSFRFDYSPTTGIFKKYLMLFFKRISEWLDRRFDGYVLLTDYMKNIVNPRNKPYVVVEGMVEDHLRGLKNDISQKHVPPAIMYAGSLRARYGISKLIKAFSQMPIRECELWIFGSGDYVDTIRRVAEEDKRIKYFGTVTHAEVIEYETRATLLVNPRPSDEEFTKYSFPSKTLEYMASGTPLLTTPLPGIPSEYKEYIYTFEDESVEGMSKRMTDILSIPLEELHKFGQRARWFVMENKNHLVQSKKILYFLEQLLSNTNK</sequence>
<evidence type="ECO:0000313" key="4">
    <source>
        <dbReference type="EMBL" id="TYP52411.1"/>
    </source>
</evidence>
<reference evidence="4 5" key="1">
    <citation type="submission" date="2019-07" db="EMBL/GenBank/DDBJ databases">
        <title>Genomic Encyclopedia of Type Strains, Phase I: the one thousand microbial genomes (KMG-I) project.</title>
        <authorList>
            <person name="Kyrpides N."/>
        </authorList>
    </citation>
    <scope>NUCLEOTIDE SEQUENCE [LARGE SCALE GENOMIC DNA]</scope>
    <source>
        <strain evidence="4 5">DSM 16647</strain>
    </source>
</reference>
<dbReference type="GO" id="GO:0009103">
    <property type="term" value="P:lipopolysaccharide biosynthetic process"/>
    <property type="evidence" value="ECO:0007669"/>
    <property type="project" value="TreeGrafter"/>
</dbReference>
<dbReference type="PANTHER" id="PTHR46401:SF2">
    <property type="entry name" value="GLYCOSYLTRANSFERASE WBBK-RELATED"/>
    <property type="match status" value="1"/>
</dbReference>
<name>A0A5S5AN07_9FIRM</name>
<dbReference type="Gene3D" id="3.40.50.2000">
    <property type="entry name" value="Glycogen Phosphorylase B"/>
    <property type="match status" value="1"/>
</dbReference>
<dbReference type="EMBL" id="VNHO01000019">
    <property type="protein sequence ID" value="TYP52411.1"/>
    <property type="molecule type" value="Genomic_DNA"/>
</dbReference>
<proteinExistence type="predicted"/>
<comment type="caution">
    <text evidence="4">The sequence shown here is derived from an EMBL/GenBank/DDBJ whole genome shotgun (WGS) entry which is preliminary data.</text>
</comment>
<dbReference type="PANTHER" id="PTHR46401">
    <property type="entry name" value="GLYCOSYLTRANSFERASE WBBK-RELATED"/>
    <property type="match status" value="1"/>
</dbReference>
<dbReference type="RefSeq" id="WP_170240340.1">
    <property type="nucleotide sequence ID" value="NZ_VNHO01000019.1"/>
</dbReference>
<dbReference type="Pfam" id="PF00534">
    <property type="entry name" value="Glycos_transf_1"/>
    <property type="match status" value="1"/>
</dbReference>
<dbReference type="CDD" id="cd03801">
    <property type="entry name" value="GT4_PimA-like"/>
    <property type="match status" value="1"/>
</dbReference>
<dbReference type="SUPFAM" id="SSF53756">
    <property type="entry name" value="UDP-Glycosyltransferase/glycogen phosphorylase"/>
    <property type="match status" value="1"/>
</dbReference>